<evidence type="ECO:0000313" key="8">
    <source>
        <dbReference type="Proteomes" id="UP000638981"/>
    </source>
</evidence>
<evidence type="ECO:0000256" key="4">
    <source>
        <dbReference type="ARBA" id="ARBA00022777"/>
    </source>
</evidence>
<keyword evidence="8" id="KW-1185">Reference proteome</keyword>
<dbReference type="AlphaFoldDB" id="A0A918TUI8"/>
<evidence type="ECO:0000256" key="2">
    <source>
        <dbReference type="ARBA" id="ARBA00022679"/>
    </source>
</evidence>
<reference evidence="7" key="1">
    <citation type="journal article" date="2014" name="Int. J. Syst. Evol. Microbiol.">
        <title>Complete genome sequence of Corynebacterium casei LMG S-19264T (=DSM 44701T), isolated from a smear-ripened cheese.</title>
        <authorList>
            <consortium name="US DOE Joint Genome Institute (JGI-PGF)"/>
            <person name="Walter F."/>
            <person name="Albersmeier A."/>
            <person name="Kalinowski J."/>
            <person name="Ruckert C."/>
        </authorList>
    </citation>
    <scope>NUCLEOTIDE SEQUENCE</scope>
    <source>
        <strain evidence="7">KCTC 23310</strain>
    </source>
</reference>
<dbReference type="PANTHER" id="PTHR43085">
    <property type="entry name" value="HEXOKINASE FAMILY MEMBER"/>
    <property type="match status" value="1"/>
</dbReference>
<comment type="similarity">
    <text evidence="1">Belongs to the carbohydrate kinase PfkB family.</text>
</comment>
<dbReference type="Pfam" id="PF00294">
    <property type="entry name" value="PfkB"/>
    <property type="match status" value="1"/>
</dbReference>
<dbReference type="InterPro" id="IPR050306">
    <property type="entry name" value="PfkB_Carbo_kinase"/>
</dbReference>
<sequence>MNMHDSPLHPEYRVDVAGTGFTVLDRIYADGNLFDEALGGSCGNVLVSLAMLHRHVAPVLALGDDDAGYRLIDEFEQAGATTRFISRRADLRSPVLAQELNTELGQHEFSFLCPETLEELPRYQPIGHAEVAPALNMLSRCSIFYADRLSDGILEAMKTASAAGAIIFFEPSDFKEGDHFDEAVQLATILKYSDDRLGARLADRLHKCVRIVTYGASGLEVRDGLGTTWCDAISAPTVLDTCGSGDMVSVGVIDWILANDFCTSSLKAADLLEGIVAGQRLAAENCAYAGARGLFKKRGAGFVREILNIRPRSANLGFTQPP</sequence>
<accession>A0A918TUI8</accession>
<dbReference type="Proteomes" id="UP000638981">
    <property type="component" value="Unassembled WGS sequence"/>
</dbReference>
<organism evidence="7 8">
    <name type="scientific">Neogemmobacter tilapiae</name>
    <dbReference type="NCBI Taxonomy" id="875041"/>
    <lineage>
        <taxon>Bacteria</taxon>
        <taxon>Pseudomonadati</taxon>
        <taxon>Pseudomonadota</taxon>
        <taxon>Alphaproteobacteria</taxon>
        <taxon>Rhodobacterales</taxon>
        <taxon>Paracoccaceae</taxon>
        <taxon>Neogemmobacter</taxon>
    </lineage>
</organism>
<dbReference type="EMBL" id="BMYJ01000009">
    <property type="protein sequence ID" value="GHC61963.1"/>
    <property type="molecule type" value="Genomic_DNA"/>
</dbReference>
<keyword evidence="2" id="KW-0808">Transferase</keyword>
<dbReference type="PANTHER" id="PTHR43085:SF1">
    <property type="entry name" value="PSEUDOURIDINE KINASE-RELATED"/>
    <property type="match status" value="1"/>
</dbReference>
<dbReference type="InterPro" id="IPR029056">
    <property type="entry name" value="Ribokinase-like"/>
</dbReference>
<gene>
    <name evidence="7" type="primary">yihV</name>
    <name evidence="7" type="ORF">GCM10007315_27450</name>
</gene>
<dbReference type="InterPro" id="IPR011611">
    <property type="entry name" value="PfkB_dom"/>
</dbReference>
<dbReference type="GO" id="GO:0016301">
    <property type="term" value="F:kinase activity"/>
    <property type="evidence" value="ECO:0007669"/>
    <property type="project" value="UniProtKB-KW"/>
</dbReference>
<evidence type="ECO:0000313" key="7">
    <source>
        <dbReference type="EMBL" id="GHC61963.1"/>
    </source>
</evidence>
<reference evidence="7" key="2">
    <citation type="submission" date="2020-09" db="EMBL/GenBank/DDBJ databases">
        <authorList>
            <person name="Sun Q."/>
            <person name="Kim S."/>
        </authorList>
    </citation>
    <scope>NUCLEOTIDE SEQUENCE</scope>
    <source>
        <strain evidence="7">KCTC 23310</strain>
    </source>
</reference>
<feature type="domain" description="Carbohydrate kinase PfkB" evidence="6">
    <location>
        <begin position="36"/>
        <end position="291"/>
    </location>
</feature>
<proteinExistence type="inferred from homology"/>
<protein>
    <submittedName>
        <fullName evidence="7">Sulfofructose kinase</fullName>
    </submittedName>
</protein>
<keyword evidence="5" id="KW-0067">ATP-binding</keyword>
<keyword evidence="4 7" id="KW-0418">Kinase</keyword>
<dbReference type="SUPFAM" id="SSF53613">
    <property type="entry name" value="Ribokinase-like"/>
    <property type="match status" value="1"/>
</dbReference>
<dbReference type="GO" id="GO:0005524">
    <property type="term" value="F:ATP binding"/>
    <property type="evidence" value="ECO:0007669"/>
    <property type="project" value="UniProtKB-KW"/>
</dbReference>
<evidence type="ECO:0000256" key="5">
    <source>
        <dbReference type="ARBA" id="ARBA00022840"/>
    </source>
</evidence>
<dbReference type="Gene3D" id="3.40.1190.20">
    <property type="match status" value="1"/>
</dbReference>
<evidence type="ECO:0000259" key="6">
    <source>
        <dbReference type="Pfam" id="PF00294"/>
    </source>
</evidence>
<evidence type="ECO:0000256" key="1">
    <source>
        <dbReference type="ARBA" id="ARBA00010688"/>
    </source>
</evidence>
<evidence type="ECO:0000256" key="3">
    <source>
        <dbReference type="ARBA" id="ARBA00022741"/>
    </source>
</evidence>
<name>A0A918TUI8_9RHOB</name>
<keyword evidence="3" id="KW-0547">Nucleotide-binding</keyword>
<comment type="caution">
    <text evidence="7">The sequence shown here is derived from an EMBL/GenBank/DDBJ whole genome shotgun (WGS) entry which is preliminary data.</text>
</comment>